<dbReference type="GO" id="GO:0043022">
    <property type="term" value="F:ribosome binding"/>
    <property type="evidence" value="ECO:0007669"/>
    <property type="project" value="TreeGrafter"/>
</dbReference>
<dbReference type="NCBIfam" id="NF006718">
    <property type="entry name" value="PRK09256.1"/>
    <property type="match status" value="1"/>
</dbReference>
<dbReference type="AlphaFoldDB" id="A0A507ZS07"/>
<dbReference type="SUPFAM" id="SSF110916">
    <property type="entry name" value="Peptidyl-tRNA hydrolase domain-like"/>
    <property type="match status" value="1"/>
</dbReference>
<dbReference type="EC" id="3.1.1.29" evidence="2"/>
<keyword evidence="3" id="KW-1185">Reference proteome</keyword>
<evidence type="ECO:0000313" key="3">
    <source>
        <dbReference type="Proteomes" id="UP000317169"/>
    </source>
</evidence>
<dbReference type="Proteomes" id="UP000317169">
    <property type="component" value="Unassembled WGS sequence"/>
</dbReference>
<dbReference type="OrthoDB" id="9815709at2"/>
<dbReference type="GO" id="GO:0004045">
    <property type="term" value="F:peptidyl-tRNA hydrolase activity"/>
    <property type="evidence" value="ECO:0007669"/>
    <property type="project" value="UniProtKB-EC"/>
</dbReference>
<evidence type="ECO:0000313" key="2">
    <source>
        <dbReference type="EMBL" id="TQD38498.1"/>
    </source>
</evidence>
<dbReference type="Gene3D" id="3.30.160.20">
    <property type="match status" value="1"/>
</dbReference>
<sequence length="134" mass="15464">MFSAKQLLQEVTHSATLSGGPGGQHANKASTKVVLQWNLETSAVFTEKQKERLRQKLQNRLTKNNQLQLAADSSRSQHKNKKLVNKRFLKLIENALKEPKKRKKTKPSKAQKLKRLKAKKQHSEKKNRRKTPDF</sequence>
<protein>
    <submittedName>
        <fullName evidence="2">Aminoacyl-tRNA hydrolase</fullName>
        <ecNumber evidence="2">3.1.1.29</ecNumber>
    </submittedName>
</protein>
<name>A0A507ZS07_9FLAO</name>
<dbReference type="PANTHER" id="PTHR47814">
    <property type="entry name" value="PEPTIDYL-TRNA HYDROLASE ARFB"/>
    <property type="match status" value="1"/>
</dbReference>
<accession>A0A507ZS07</accession>
<feature type="compositionally biased region" description="Basic residues" evidence="1">
    <location>
        <begin position="76"/>
        <end position="89"/>
    </location>
</feature>
<dbReference type="GO" id="GO:0072344">
    <property type="term" value="P:rescue of stalled ribosome"/>
    <property type="evidence" value="ECO:0007669"/>
    <property type="project" value="TreeGrafter"/>
</dbReference>
<comment type="caution">
    <text evidence="2">The sequence shown here is derived from an EMBL/GenBank/DDBJ whole genome shotgun (WGS) entry which is preliminary data.</text>
</comment>
<reference evidence="2 3" key="1">
    <citation type="submission" date="2019-06" db="EMBL/GenBank/DDBJ databases">
        <title>Flavibacter putida gen. nov., sp. nov., a novel marine bacterium of the family Flavobacteriaceae isolated from coastal seawater.</title>
        <authorList>
            <person name="Feng X."/>
        </authorList>
    </citation>
    <scope>NUCLEOTIDE SEQUENCE [LARGE SCALE GENOMIC DNA]</scope>
    <source>
        <strain evidence="2 3">PLHSN227</strain>
    </source>
</reference>
<evidence type="ECO:0000256" key="1">
    <source>
        <dbReference type="SAM" id="MobiDB-lite"/>
    </source>
</evidence>
<keyword evidence="2" id="KW-0378">Hydrolase</keyword>
<organism evidence="2 3">
    <name type="scientific">Haloflavibacter putidus</name>
    <dbReference type="NCBI Taxonomy" id="2576776"/>
    <lineage>
        <taxon>Bacteria</taxon>
        <taxon>Pseudomonadati</taxon>
        <taxon>Bacteroidota</taxon>
        <taxon>Flavobacteriia</taxon>
        <taxon>Flavobacteriales</taxon>
        <taxon>Flavobacteriaceae</taxon>
        <taxon>Haloflavibacter</taxon>
    </lineage>
</organism>
<dbReference type="EMBL" id="VIAR01000008">
    <property type="protein sequence ID" value="TQD38498.1"/>
    <property type="molecule type" value="Genomic_DNA"/>
</dbReference>
<feature type="compositionally biased region" description="Basic residues" evidence="1">
    <location>
        <begin position="99"/>
        <end position="134"/>
    </location>
</feature>
<feature type="region of interest" description="Disordered" evidence="1">
    <location>
        <begin position="66"/>
        <end position="134"/>
    </location>
</feature>
<dbReference type="PANTHER" id="PTHR47814:SF1">
    <property type="entry name" value="PEPTIDYL-TRNA HYDROLASE ARFB"/>
    <property type="match status" value="1"/>
</dbReference>
<gene>
    <name evidence="2" type="ORF">FKR84_08750</name>
</gene>
<dbReference type="RefSeq" id="WP_141421925.1">
    <property type="nucleotide sequence ID" value="NZ_VIAR01000008.1"/>
</dbReference>
<proteinExistence type="predicted"/>